<proteinExistence type="predicted"/>
<dbReference type="Pfam" id="PF04183">
    <property type="entry name" value="IucA_IucC"/>
    <property type="match status" value="1"/>
</dbReference>
<keyword evidence="4" id="KW-0436">Ligase</keyword>
<comment type="pathway">
    <text evidence="1">Siderophore biosynthesis.</text>
</comment>
<evidence type="ECO:0000313" key="5">
    <source>
        <dbReference type="Proteomes" id="UP000244934"/>
    </source>
</evidence>
<dbReference type="Gene3D" id="1.10.510.40">
    <property type="match status" value="1"/>
</dbReference>
<dbReference type="GO" id="GO:0019290">
    <property type="term" value="P:siderophore biosynthetic process"/>
    <property type="evidence" value="ECO:0007669"/>
    <property type="project" value="InterPro"/>
</dbReference>
<dbReference type="Pfam" id="PF06276">
    <property type="entry name" value="FhuF"/>
    <property type="match status" value="1"/>
</dbReference>
<evidence type="ECO:0000313" key="4">
    <source>
        <dbReference type="EMBL" id="SPJ33038.1"/>
    </source>
</evidence>
<keyword evidence="5" id="KW-1185">Reference proteome</keyword>
<dbReference type="InterPro" id="IPR022770">
    <property type="entry name" value="IucA/IucC-like_C"/>
</dbReference>
<evidence type="ECO:0000259" key="2">
    <source>
        <dbReference type="Pfam" id="PF04183"/>
    </source>
</evidence>
<dbReference type="EC" id="6.3.2.39" evidence="4"/>
<organism evidence="4 5">
    <name type="scientific">Kushneria phyllosphaerae</name>
    <dbReference type="NCBI Taxonomy" id="2100822"/>
    <lineage>
        <taxon>Bacteria</taxon>
        <taxon>Pseudomonadati</taxon>
        <taxon>Pseudomonadota</taxon>
        <taxon>Gammaproteobacteria</taxon>
        <taxon>Oceanospirillales</taxon>
        <taxon>Halomonadaceae</taxon>
        <taxon>Kushneria</taxon>
    </lineage>
</organism>
<dbReference type="InterPro" id="IPR037455">
    <property type="entry name" value="LucA/IucC-like"/>
</dbReference>
<evidence type="ECO:0000256" key="1">
    <source>
        <dbReference type="ARBA" id="ARBA00004924"/>
    </source>
</evidence>
<sequence>MSSSHTSPLAMSRFNTLDAHMAVGPTEEALTPGDLTSFPNDRAAWCHFPRIERRVVGQLLQTLLFEQVMPFEVQPCSESEATSHRFVIPLENGEMIMAEGWLCESFALIRLDHDRVYHCRLDASQGALTLNALLAALDARTGALAGQAGFVRELEQTLLHDLQSAAAFERPDVPPEKLGADALEQYFVDAHSYHPCYKSRLGFSLEDNARFGPEFGQPLQVLWLALPSRHAVSDRIAGVDAEALIQRSAGLKVLAARDAFCERQGLSLLDVVLVPVHPWQWREQLCRALYPEIARGEIALLGAGDSAYVPQQSIRTLAPQDGSQPYLKLAMHLTNTSSTRLLARHTVINAPRISAWLQGLVAADPDARASGMVLLGEIAGASLDERTFDVLRHDRVYGALGAIWREHVSQYLHPGEQAVAFNGLSQCARDVNGVPERPFIDSWVREYGLEPWTTALIRAASTPILHLLFAEGIGLEAHGQNIVIFHDNGWPTRAALKDFHDGVRFSPEHLTHPQQAPVLEPVPASHAALNRNSFLVTDDPAAVRDYTCDAFYFIALADMAIFLRRHYGLEESRFWALTAQIIHDYQQAHPQHAERFARFDVFNADYEVEALTRRRLFGDETPQIIRVPSPLAPFVAAEGST</sequence>
<dbReference type="PANTHER" id="PTHR34384">
    <property type="entry name" value="L-2,3-DIAMINOPROPANOATE--CITRATE LIGASE"/>
    <property type="match status" value="1"/>
</dbReference>
<gene>
    <name evidence="4" type="primary">iucC_1</name>
    <name evidence="4" type="ORF">KSP9073_01041</name>
</gene>
<dbReference type="PANTHER" id="PTHR34384:SF6">
    <property type="entry name" value="STAPHYLOFERRIN B SYNTHASE"/>
    <property type="match status" value="1"/>
</dbReference>
<reference evidence="5" key="1">
    <citation type="submission" date="2018-03" db="EMBL/GenBank/DDBJ databases">
        <authorList>
            <person name="Navarro De La Torre S."/>
        </authorList>
    </citation>
    <scope>NUCLEOTIDE SEQUENCE [LARGE SCALE GENOMIC DNA]</scope>
    <source>
        <strain evidence="5">EAod3</strain>
    </source>
</reference>
<dbReference type="EMBL" id="ONZI01000001">
    <property type="protein sequence ID" value="SPJ33038.1"/>
    <property type="molecule type" value="Genomic_DNA"/>
</dbReference>
<accession>A0A2R8CJF5</accession>
<feature type="domain" description="Aerobactin siderophore biosynthesis IucA/IucC N-terminal" evidence="2">
    <location>
        <begin position="181"/>
        <end position="425"/>
    </location>
</feature>
<protein>
    <submittedName>
        <fullName evidence="4">Aerobactin synthase</fullName>
        <ecNumber evidence="4">6.3.2.39</ecNumber>
    </submittedName>
</protein>
<dbReference type="OrthoDB" id="495728at2"/>
<name>A0A2R8CJF5_9GAMM</name>
<dbReference type="GO" id="GO:0016881">
    <property type="term" value="F:acid-amino acid ligase activity"/>
    <property type="evidence" value="ECO:0007669"/>
    <property type="project" value="UniProtKB-ARBA"/>
</dbReference>
<dbReference type="InterPro" id="IPR007310">
    <property type="entry name" value="Aerobactin_biosyn_IucA/IucC_N"/>
</dbReference>
<dbReference type="AlphaFoldDB" id="A0A2R8CJF5"/>
<feature type="domain" description="Aerobactin siderophore biosynthesis IucA/IucC-like C-terminal" evidence="3">
    <location>
        <begin position="452"/>
        <end position="619"/>
    </location>
</feature>
<dbReference type="Proteomes" id="UP000244934">
    <property type="component" value="Unassembled WGS sequence"/>
</dbReference>
<evidence type="ECO:0000259" key="3">
    <source>
        <dbReference type="Pfam" id="PF06276"/>
    </source>
</evidence>
<dbReference type="Gene3D" id="6.10.250.3370">
    <property type="match status" value="1"/>
</dbReference>